<comment type="caution">
    <text evidence="2">The sequence shown here is derived from an EMBL/GenBank/DDBJ whole genome shotgun (WGS) entry which is preliminary data.</text>
</comment>
<dbReference type="OrthoDB" id="513575at2"/>
<dbReference type="PANTHER" id="PTHR34107">
    <property type="entry name" value="SLL0198 PROTEIN-RELATED"/>
    <property type="match status" value="1"/>
</dbReference>
<evidence type="ECO:0000259" key="1">
    <source>
        <dbReference type="Pfam" id="PF05685"/>
    </source>
</evidence>
<dbReference type="CDD" id="cd06260">
    <property type="entry name" value="DUF820-like"/>
    <property type="match status" value="1"/>
</dbReference>
<dbReference type="RefSeq" id="WP_106458181.1">
    <property type="nucleotide sequence ID" value="NZ_PXOH01000022.1"/>
</dbReference>
<organism evidence="2 3">
    <name type="scientific">Aphanothece hegewaldii CCALA 016</name>
    <dbReference type="NCBI Taxonomy" id="2107694"/>
    <lineage>
        <taxon>Bacteria</taxon>
        <taxon>Bacillati</taxon>
        <taxon>Cyanobacteriota</taxon>
        <taxon>Cyanophyceae</taxon>
        <taxon>Oscillatoriophycideae</taxon>
        <taxon>Chroococcales</taxon>
        <taxon>Aphanothecaceae</taxon>
        <taxon>Aphanothece</taxon>
    </lineage>
</organism>
<sequence length="185" mass="20843">MSNMTIKQLKEIQSLLSDAGHDYQVEIDDGKVLIMGPSDITSSEVSFLFSRSLGNWIYPRRLGRVFDSAGGFILPNSDVKAPDISFVQAARLKRTVRSFAKLVPDLVVEVKSQSDRVKLIEEKIRLFLSLGAKIGILIDPDQKNVIIYRPEATPIILRNQDVLTLPDLLPGWELPINEIWPPEFE</sequence>
<dbReference type="Gene3D" id="3.90.1570.10">
    <property type="entry name" value="tt1808, chain A"/>
    <property type="match status" value="1"/>
</dbReference>
<evidence type="ECO:0000313" key="2">
    <source>
        <dbReference type="EMBL" id="PSF35144.1"/>
    </source>
</evidence>
<proteinExistence type="predicted"/>
<dbReference type="PANTHER" id="PTHR34107:SF7">
    <property type="entry name" value="SLR2092 PROTEIN"/>
    <property type="match status" value="1"/>
</dbReference>
<reference evidence="2 3" key="1">
    <citation type="submission" date="2018-03" db="EMBL/GenBank/DDBJ databases">
        <title>The ancient ancestry and fast evolution of plastids.</title>
        <authorList>
            <person name="Moore K.R."/>
            <person name="Magnabosco C."/>
            <person name="Momper L."/>
            <person name="Gold D.A."/>
            <person name="Bosak T."/>
            <person name="Fournier G.P."/>
        </authorList>
    </citation>
    <scope>NUCLEOTIDE SEQUENCE [LARGE SCALE GENOMIC DNA]</scope>
    <source>
        <strain evidence="2 3">CCALA 016</strain>
    </source>
</reference>
<dbReference type="AlphaFoldDB" id="A0A2T1LUH2"/>
<keyword evidence="3" id="KW-1185">Reference proteome</keyword>
<feature type="domain" description="Putative restriction endonuclease" evidence="1">
    <location>
        <begin position="16"/>
        <end position="176"/>
    </location>
</feature>
<dbReference type="InterPro" id="IPR008538">
    <property type="entry name" value="Uma2"/>
</dbReference>
<dbReference type="InterPro" id="IPR012296">
    <property type="entry name" value="Nuclease_put_TT1808"/>
</dbReference>
<dbReference type="InterPro" id="IPR011335">
    <property type="entry name" value="Restrct_endonuc-II-like"/>
</dbReference>
<protein>
    <recommendedName>
        <fullName evidence="1">Putative restriction endonuclease domain-containing protein</fullName>
    </recommendedName>
</protein>
<reference evidence="2 3" key="2">
    <citation type="submission" date="2018-03" db="EMBL/GenBank/DDBJ databases">
        <authorList>
            <person name="Keele B.F."/>
        </authorList>
    </citation>
    <scope>NUCLEOTIDE SEQUENCE [LARGE SCALE GENOMIC DNA]</scope>
    <source>
        <strain evidence="2 3">CCALA 016</strain>
    </source>
</reference>
<dbReference type="Proteomes" id="UP000239001">
    <property type="component" value="Unassembled WGS sequence"/>
</dbReference>
<dbReference type="Pfam" id="PF05685">
    <property type="entry name" value="Uma2"/>
    <property type="match status" value="1"/>
</dbReference>
<name>A0A2T1LUH2_9CHRO</name>
<gene>
    <name evidence="2" type="ORF">C7H19_17325</name>
</gene>
<dbReference type="EMBL" id="PXOH01000022">
    <property type="protein sequence ID" value="PSF35144.1"/>
    <property type="molecule type" value="Genomic_DNA"/>
</dbReference>
<accession>A0A2T1LUH2</accession>
<evidence type="ECO:0000313" key="3">
    <source>
        <dbReference type="Proteomes" id="UP000239001"/>
    </source>
</evidence>
<dbReference type="SUPFAM" id="SSF52980">
    <property type="entry name" value="Restriction endonuclease-like"/>
    <property type="match status" value="1"/>
</dbReference>